<comment type="caution">
    <text evidence="1">The sequence shown here is derived from an EMBL/GenBank/DDBJ whole genome shotgun (WGS) entry which is preliminary data.</text>
</comment>
<dbReference type="PATRIC" id="fig|1114856.3.peg.329"/>
<dbReference type="AlphaFoldDB" id="L9W9P8"/>
<keyword evidence="2" id="KW-1185">Reference proteome</keyword>
<organism evidence="1 2">
    <name type="scientific">Natronorubrum tibetense GA33</name>
    <dbReference type="NCBI Taxonomy" id="1114856"/>
    <lineage>
        <taxon>Archaea</taxon>
        <taxon>Methanobacteriati</taxon>
        <taxon>Methanobacteriota</taxon>
        <taxon>Stenosarchaea group</taxon>
        <taxon>Halobacteria</taxon>
        <taxon>Halobacteriales</taxon>
        <taxon>Natrialbaceae</taxon>
        <taxon>Natronorubrum</taxon>
    </lineage>
</organism>
<evidence type="ECO:0008006" key="3">
    <source>
        <dbReference type="Google" id="ProtNLM"/>
    </source>
</evidence>
<evidence type="ECO:0000313" key="1">
    <source>
        <dbReference type="EMBL" id="ELY46220.1"/>
    </source>
</evidence>
<dbReference type="InterPro" id="IPR043899">
    <property type="entry name" value="DUF5789"/>
</dbReference>
<dbReference type="EMBL" id="AOHW01000004">
    <property type="protein sequence ID" value="ELY46220.1"/>
    <property type="molecule type" value="Genomic_DNA"/>
</dbReference>
<name>L9W9P8_9EURY</name>
<reference evidence="1 2" key="1">
    <citation type="journal article" date="2014" name="PLoS Genet.">
        <title>Phylogenetically driven sequencing of extremely halophilic archaea reveals strategies for static and dynamic osmo-response.</title>
        <authorList>
            <person name="Becker E.A."/>
            <person name="Seitzer P.M."/>
            <person name="Tritt A."/>
            <person name="Larsen D."/>
            <person name="Krusor M."/>
            <person name="Yao A.I."/>
            <person name="Wu D."/>
            <person name="Madern D."/>
            <person name="Eisen J.A."/>
            <person name="Darling A.E."/>
            <person name="Facciotti M.T."/>
        </authorList>
    </citation>
    <scope>NUCLEOTIDE SEQUENCE [LARGE SCALE GENOMIC DNA]</scope>
    <source>
        <strain evidence="1 2">GA33</strain>
    </source>
</reference>
<proteinExistence type="predicted"/>
<dbReference type="eggNOG" id="arCOG03020">
    <property type="taxonomic scope" value="Archaea"/>
</dbReference>
<dbReference type="Pfam" id="PF19102">
    <property type="entry name" value="DUF5789"/>
    <property type="match status" value="1"/>
</dbReference>
<dbReference type="Proteomes" id="UP000011599">
    <property type="component" value="Unassembled WGS sequence"/>
</dbReference>
<sequence length="94" mass="10247">MPTGAVFDTMTQDVKLNGLVNVLDDLEYPISQDEAVEQCDDVTLILADGEENLGEIVADSNGERFASMDDLETEVFNLLPRHAVGEPYQSEGEG</sequence>
<evidence type="ECO:0000313" key="2">
    <source>
        <dbReference type="Proteomes" id="UP000011599"/>
    </source>
</evidence>
<gene>
    <name evidence="1" type="ORF">C496_01606</name>
</gene>
<protein>
    <recommendedName>
        <fullName evidence="3">DUF2795 domain-containing protein</fullName>
    </recommendedName>
</protein>
<accession>L9W9P8</accession>